<keyword evidence="4" id="KW-1185">Reference proteome</keyword>
<evidence type="ECO:0000313" key="4">
    <source>
        <dbReference type="Proteomes" id="UP000533476"/>
    </source>
</evidence>
<protein>
    <submittedName>
        <fullName evidence="3">Gfo/Idh/MocA family oxidoreductase</fullName>
    </submittedName>
</protein>
<sequence>MNIGILSFAHMHAYSYAAVLAQLEDVHLTVVADDDEERGRMAAQQWGAAYFRDYQRALREPLDAVIVTSENARHAEMVVAAFDAGMHVLVEKPIATSVADGMRMVDAADAAHCILQVAFPMRFNVPIAAVKKQIDRGSLGKVLAINGTNRGQNPGGWFVDPALAGGGAIMDHTVHVVDLMRWYTGAEVREVYAEVGRRFYDIPTDDAGLLSLEFDNGVIAGHDPSWSRPQGIFPTWGDVTLEVVGTERVARVDAYAQHVMEYSARVGHAVHRGWGDDPDALMIKSFIDACRHGRKPLVTGLDGVRATEVALFAYESARLGRPVRLR</sequence>
<name>A0A7Y0L4W5_9FIRM</name>
<dbReference type="InterPro" id="IPR051450">
    <property type="entry name" value="Gfo/Idh/MocA_Oxidoreductases"/>
</dbReference>
<evidence type="ECO:0000259" key="1">
    <source>
        <dbReference type="Pfam" id="PF01408"/>
    </source>
</evidence>
<reference evidence="3 4" key="1">
    <citation type="submission" date="2020-04" db="EMBL/GenBank/DDBJ databases">
        <authorList>
            <person name="Zhang R."/>
            <person name="Schippers A."/>
        </authorList>
    </citation>
    <scope>NUCLEOTIDE SEQUENCE [LARGE SCALE GENOMIC DNA]</scope>
    <source>
        <strain evidence="3 4">DSM 109850</strain>
    </source>
</reference>
<evidence type="ECO:0000313" key="3">
    <source>
        <dbReference type="EMBL" id="NMP22751.1"/>
    </source>
</evidence>
<dbReference type="Pfam" id="PF01408">
    <property type="entry name" value="GFO_IDH_MocA"/>
    <property type="match status" value="1"/>
</dbReference>
<dbReference type="AlphaFoldDB" id="A0A7Y0L4W5"/>
<dbReference type="EMBL" id="JABBVZ010000030">
    <property type="protein sequence ID" value="NMP22751.1"/>
    <property type="molecule type" value="Genomic_DNA"/>
</dbReference>
<dbReference type="Pfam" id="PF22725">
    <property type="entry name" value="GFO_IDH_MocA_C3"/>
    <property type="match status" value="1"/>
</dbReference>
<dbReference type="InterPro" id="IPR000683">
    <property type="entry name" value="Gfo/Idh/MocA-like_OxRdtase_N"/>
</dbReference>
<dbReference type="PANTHER" id="PTHR43377">
    <property type="entry name" value="BILIVERDIN REDUCTASE A"/>
    <property type="match status" value="1"/>
</dbReference>
<comment type="caution">
    <text evidence="3">The sequence shown here is derived from an EMBL/GenBank/DDBJ whole genome shotgun (WGS) entry which is preliminary data.</text>
</comment>
<organism evidence="3 4">
    <name type="scientific">Sulfobacillus harzensis</name>
    <dbReference type="NCBI Taxonomy" id="2729629"/>
    <lineage>
        <taxon>Bacteria</taxon>
        <taxon>Bacillati</taxon>
        <taxon>Bacillota</taxon>
        <taxon>Clostridia</taxon>
        <taxon>Eubacteriales</taxon>
        <taxon>Clostridiales Family XVII. Incertae Sedis</taxon>
        <taxon>Sulfobacillus</taxon>
    </lineage>
</organism>
<proteinExistence type="predicted"/>
<feature type="domain" description="Gfo/Idh/MocA-like oxidoreductase N-terminal" evidence="1">
    <location>
        <begin position="13"/>
        <end position="119"/>
    </location>
</feature>
<feature type="domain" description="GFO/IDH/MocA-like oxidoreductase" evidence="2">
    <location>
        <begin position="128"/>
        <end position="247"/>
    </location>
</feature>
<dbReference type="GO" id="GO:0000166">
    <property type="term" value="F:nucleotide binding"/>
    <property type="evidence" value="ECO:0007669"/>
    <property type="project" value="InterPro"/>
</dbReference>
<dbReference type="SUPFAM" id="SSF51735">
    <property type="entry name" value="NAD(P)-binding Rossmann-fold domains"/>
    <property type="match status" value="1"/>
</dbReference>
<dbReference type="Gene3D" id="3.40.50.720">
    <property type="entry name" value="NAD(P)-binding Rossmann-like Domain"/>
    <property type="match status" value="1"/>
</dbReference>
<dbReference type="Proteomes" id="UP000533476">
    <property type="component" value="Unassembled WGS sequence"/>
</dbReference>
<dbReference type="SUPFAM" id="SSF55347">
    <property type="entry name" value="Glyceraldehyde-3-phosphate dehydrogenase-like, C-terminal domain"/>
    <property type="match status" value="1"/>
</dbReference>
<dbReference type="PANTHER" id="PTHR43377:SF1">
    <property type="entry name" value="BILIVERDIN REDUCTASE A"/>
    <property type="match status" value="1"/>
</dbReference>
<accession>A0A7Y0L4W5</accession>
<evidence type="ECO:0000259" key="2">
    <source>
        <dbReference type="Pfam" id="PF22725"/>
    </source>
</evidence>
<dbReference type="InterPro" id="IPR055170">
    <property type="entry name" value="GFO_IDH_MocA-like_dom"/>
</dbReference>
<dbReference type="InterPro" id="IPR036291">
    <property type="entry name" value="NAD(P)-bd_dom_sf"/>
</dbReference>
<dbReference type="Gene3D" id="3.30.360.10">
    <property type="entry name" value="Dihydrodipicolinate Reductase, domain 2"/>
    <property type="match status" value="1"/>
</dbReference>
<gene>
    <name evidence="3" type="ORF">HIJ39_10355</name>
</gene>